<dbReference type="PROSITE" id="PS50968">
    <property type="entry name" value="BIOTINYL_LIPOYL"/>
    <property type="match status" value="1"/>
</dbReference>
<evidence type="ECO:0000256" key="10">
    <source>
        <dbReference type="SAM" id="MobiDB-lite"/>
    </source>
</evidence>
<keyword evidence="4 9" id="KW-0444">Lipid biosynthesis</keyword>
<feature type="domain" description="Lipoyl-binding" evidence="11">
    <location>
        <begin position="79"/>
        <end position="155"/>
    </location>
</feature>
<dbReference type="InterPro" id="IPR001882">
    <property type="entry name" value="Biotin_BS"/>
</dbReference>
<dbReference type="GO" id="GO:0006633">
    <property type="term" value="P:fatty acid biosynthetic process"/>
    <property type="evidence" value="ECO:0007669"/>
    <property type="project" value="UniProtKB-UniPathway"/>
</dbReference>
<dbReference type="FunFam" id="2.40.50.100:FF:000003">
    <property type="entry name" value="Acetyl-CoA carboxylase biotin carboxyl carrier protein"/>
    <property type="match status" value="1"/>
</dbReference>
<evidence type="ECO:0000256" key="9">
    <source>
        <dbReference type="RuleBase" id="RU364072"/>
    </source>
</evidence>
<dbReference type="PANTHER" id="PTHR45266">
    <property type="entry name" value="OXALOACETATE DECARBOXYLASE ALPHA CHAIN"/>
    <property type="match status" value="1"/>
</dbReference>
<proteinExistence type="predicted"/>
<dbReference type="UniPathway" id="UPA00094"/>
<dbReference type="AlphaFoldDB" id="E3I3F4"/>
<dbReference type="InterPro" id="IPR050709">
    <property type="entry name" value="Biotin_Carboxyl_Carrier/Decarb"/>
</dbReference>
<keyword evidence="8 9" id="KW-0092">Biotin</keyword>
<evidence type="ECO:0000256" key="5">
    <source>
        <dbReference type="ARBA" id="ARBA00022832"/>
    </source>
</evidence>
<gene>
    <name evidence="12" type="ordered locus">Rvan_3421</name>
</gene>
<dbReference type="eggNOG" id="COG0511">
    <property type="taxonomic scope" value="Bacteria"/>
</dbReference>
<evidence type="ECO:0000259" key="11">
    <source>
        <dbReference type="PROSITE" id="PS50968"/>
    </source>
</evidence>
<evidence type="ECO:0000256" key="6">
    <source>
        <dbReference type="ARBA" id="ARBA00023098"/>
    </source>
</evidence>
<dbReference type="GO" id="GO:0003989">
    <property type="term" value="F:acetyl-CoA carboxylase activity"/>
    <property type="evidence" value="ECO:0007669"/>
    <property type="project" value="InterPro"/>
</dbReference>
<dbReference type="PANTHER" id="PTHR45266:SF3">
    <property type="entry name" value="OXALOACETATE DECARBOXYLASE ALPHA CHAIN"/>
    <property type="match status" value="1"/>
</dbReference>
<keyword evidence="7 9" id="KW-0275">Fatty acid biosynthesis</keyword>
<dbReference type="InterPro" id="IPR001249">
    <property type="entry name" value="AcCoA_biotinCC"/>
</dbReference>
<dbReference type="OrthoDB" id="9811735at2"/>
<evidence type="ECO:0000256" key="2">
    <source>
        <dbReference type="ARBA" id="ARBA00005194"/>
    </source>
</evidence>
<protein>
    <recommendedName>
        <fullName evidence="3 9">Biotin carboxyl carrier protein of acetyl-CoA carboxylase</fullName>
    </recommendedName>
</protein>
<dbReference type="HOGENOM" id="CLU_016733_3_1_5"/>
<evidence type="ECO:0000256" key="1">
    <source>
        <dbReference type="ARBA" id="ARBA00003761"/>
    </source>
</evidence>
<feature type="region of interest" description="Disordered" evidence="10">
    <location>
        <begin position="55"/>
        <end position="79"/>
    </location>
</feature>
<dbReference type="SUPFAM" id="SSF51230">
    <property type="entry name" value="Single hybrid motif"/>
    <property type="match status" value="1"/>
</dbReference>
<comment type="function">
    <text evidence="1 9">This protein is a component of the acetyl coenzyme A carboxylase complex; first, biotin carboxylase catalyzes the carboxylation of the carrier protein and then the transcarboxylase transfers the carboxyl group to form malonyl-CoA.</text>
</comment>
<evidence type="ECO:0000256" key="7">
    <source>
        <dbReference type="ARBA" id="ARBA00023160"/>
    </source>
</evidence>
<dbReference type="KEGG" id="rva:Rvan_3421"/>
<evidence type="ECO:0000313" key="12">
    <source>
        <dbReference type="EMBL" id="ADP72602.1"/>
    </source>
</evidence>
<sequence>MPETANKYPNEDLIRNLALLLNETGLTEIEIEENNLRVRVARTLSVQTNLVPSGYAPPATAGVGPGGGSAPASNLENHPGVVTSPMVGTAYRSPEPGASTFVEVGSQVREGDTLLIVEAMKTMNQIAAPRSGTVKRILVENGQPVEYGEPLMIIE</sequence>
<dbReference type="Gene3D" id="2.40.50.100">
    <property type="match status" value="1"/>
</dbReference>
<keyword evidence="13" id="KW-1185">Reference proteome</keyword>
<dbReference type="NCBIfam" id="TIGR00531">
    <property type="entry name" value="BCCP"/>
    <property type="match status" value="1"/>
</dbReference>
<dbReference type="InterPro" id="IPR011053">
    <property type="entry name" value="Single_hybrid_motif"/>
</dbReference>
<name>E3I3F4_RHOVT</name>
<dbReference type="RefSeq" id="WP_013420960.1">
    <property type="nucleotide sequence ID" value="NC_014664.1"/>
</dbReference>
<accession>E3I3F4</accession>
<keyword evidence="6 9" id="KW-0443">Lipid metabolism</keyword>
<dbReference type="STRING" id="648757.Rvan_3421"/>
<dbReference type="PROSITE" id="PS00188">
    <property type="entry name" value="BIOTIN"/>
    <property type="match status" value="1"/>
</dbReference>
<evidence type="ECO:0000256" key="4">
    <source>
        <dbReference type="ARBA" id="ARBA00022516"/>
    </source>
</evidence>
<comment type="pathway">
    <text evidence="2 9">Lipid metabolism; fatty acid biosynthesis.</text>
</comment>
<dbReference type="InterPro" id="IPR000089">
    <property type="entry name" value="Biotin_lipoyl"/>
</dbReference>
<keyword evidence="5 9" id="KW-0276">Fatty acid metabolism</keyword>
<evidence type="ECO:0000256" key="3">
    <source>
        <dbReference type="ARBA" id="ARBA00017562"/>
    </source>
</evidence>
<dbReference type="EMBL" id="CP002292">
    <property type="protein sequence ID" value="ADP72602.1"/>
    <property type="molecule type" value="Genomic_DNA"/>
</dbReference>
<dbReference type="Proteomes" id="UP000001399">
    <property type="component" value="Chromosome"/>
</dbReference>
<dbReference type="PRINTS" id="PR01071">
    <property type="entry name" value="ACOABIOTINCC"/>
</dbReference>
<evidence type="ECO:0000313" key="13">
    <source>
        <dbReference type="Proteomes" id="UP000001399"/>
    </source>
</evidence>
<dbReference type="CDD" id="cd06850">
    <property type="entry name" value="biotinyl_domain"/>
    <property type="match status" value="1"/>
</dbReference>
<dbReference type="Pfam" id="PF00364">
    <property type="entry name" value="Biotin_lipoyl"/>
    <property type="match status" value="1"/>
</dbReference>
<dbReference type="GO" id="GO:0009317">
    <property type="term" value="C:acetyl-CoA carboxylase complex"/>
    <property type="evidence" value="ECO:0007669"/>
    <property type="project" value="InterPro"/>
</dbReference>
<reference evidence="13" key="1">
    <citation type="journal article" date="2011" name="J. Bacteriol.">
        <title>Genome sequences of eight morphologically diverse alphaproteobacteria.</title>
        <authorList>
            <consortium name="US DOE Joint Genome Institute"/>
            <person name="Brown P.J."/>
            <person name="Kysela D.T."/>
            <person name="Buechlein A."/>
            <person name="Hemmerich C."/>
            <person name="Brun Y.V."/>
        </authorList>
    </citation>
    <scope>NUCLEOTIDE SEQUENCE [LARGE SCALE GENOMIC DNA]</scope>
    <source>
        <strain evidence="13">ATCC 17100 / ATH 3.1.1 / DSM 162 / LMG 4299</strain>
    </source>
</reference>
<organism evidence="12 13">
    <name type="scientific">Rhodomicrobium vannielii (strain ATCC 17100 / DSM 162 / LMG 4299 / NCIMB 10020 / ATH 3.1.1)</name>
    <dbReference type="NCBI Taxonomy" id="648757"/>
    <lineage>
        <taxon>Bacteria</taxon>
        <taxon>Pseudomonadati</taxon>
        <taxon>Pseudomonadota</taxon>
        <taxon>Alphaproteobacteria</taxon>
        <taxon>Hyphomicrobiales</taxon>
        <taxon>Hyphomicrobiaceae</taxon>
        <taxon>Rhodomicrobium</taxon>
    </lineage>
</organism>
<evidence type="ECO:0000256" key="8">
    <source>
        <dbReference type="ARBA" id="ARBA00023267"/>
    </source>
</evidence>